<keyword evidence="3 5" id="KW-0862">Zinc</keyword>
<name>A0ABN8MCR0_9CNID</name>
<evidence type="ECO:0000256" key="3">
    <source>
        <dbReference type="ARBA" id="ARBA00022833"/>
    </source>
</evidence>
<evidence type="ECO:0000259" key="6">
    <source>
        <dbReference type="PROSITE" id="PS50023"/>
    </source>
</evidence>
<keyword evidence="8" id="KW-1185">Reference proteome</keyword>
<evidence type="ECO:0000256" key="1">
    <source>
        <dbReference type="ARBA" id="ARBA00022723"/>
    </source>
</evidence>
<dbReference type="Gene3D" id="2.10.110.10">
    <property type="entry name" value="Cysteine Rich Protein"/>
    <property type="match status" value="2"/>
</dbReference>
<dbReference type="InterPro" id="IPR050945">
    <property type="entry name" value="LMO_RBTN_TF"/>
</dbReference>
<reference evidence="7 8" key="1">
    <citation type="submission" date="2022-05" db="EMBL/GenBank/DDBJ databases">
        <authorList>
            <consortium name="Genoscope - CEA"/>
            <person name="William W."/>
        </authorList>
    </citation>
    <scope>NUCLEOTIDE SEQUENCE [LARGE SCALE GENOMIC DNA]</scope>
</reference>
<sequence>KDQQSKHLCSGCKLPITDRFLLEALGMYWHEGCLKCNCCECKLGDIGSTLYSKANLILCKRDYLRLVMNSASIVKINGICLLDPLLPPECICLVLTKEQLLIVINFLFSIGRLFGIPGVCSACNKQIAAFEFVMRAGKNAYHIECFSCQICRQRFRVGENFHFYNNKVLCWDHYRTEKEGDKTKDEFTDVGPN</sequence>
<evidence type="ECO:0000313" key="7">
    <source>
        <dbReference type="EMBL" id="CAH3026160.1"/>
    </source>
</evidence>
<feature type="non-terminal residue" evidence="7">
    <location>
        <position position="1"/>
    </location>
</feature>
<dbReference type="SMART" id="SM00132">
    <property type="entry name" value="LIM"/>
    <property type="match status" value="2"/>
</dbReference>
<dbReference type="InterPro" id="IPR001781">
    <property type="entry name" value="Znf_LIM"/>
</dbReference>
<dbReference type="Proteomes" id="UP001159427">
    <property type="component" value="Unassembled WGS sequence"/>
</dbReference>
<evidence type="ECO:0000256" key="5">
    <source>
        <dbReference type="PROSITE-ProRule" id="PRU00125"/>
    </source>
</evidence>
<keyword evidence="1 5" id="KW-0479">Metal-binding</keyword>
<accession>A0ABN8MCR0</accession>
<gene>
    <name evidence="7" type="ORF">PEVE_00028246</name>
</gene>
<comment type="caution">
    <text evidence="7">The sequence shown here is derived from an EMBL/GenBank/DDBJ whole genome shotgun (WGS) entry which is preliminary data.</text>
</comment>
<evidence type="ECO:0000313" key="8">
    <source>
        <dbReference type="Proteomes" id="UP001159427"/>
    </source>
</evidence>
<dbReference type="Pfam" id="PF00412">
    <property type="entry name" value="LIM"/>
    <property type="match status" value="2"/>
</dbReference>
<dbReference type="EMBL" id="CALNXI010000391">
    <property type="protein sequence ID" value="CAH3026160.1"/>
    <property type="molecule type" value="Genomic_DNA"/>
</dbReference>
<keyword evidence="4 5" id="KW-0440">LIM domain</keyword>
<dbReference type="PROSITE" id="PS50023">
    <property type="entry name" value="LIM_DOMAIN_2"/>
    <property type="match status" value="2"/>
</dbReference>
<dbReference type="SUPFAM" id="SSF57716">
    <property type="entry name" value="Glucocorticoid receptor-like (DNA-binding domain)"/>
    <property type="match status" value="3"/>
</dbReference>
<proteinExistence type="predicted"/>
<evidence type="ECO:0000256" key="2">
    <source>
        <dbReference type="ARBA" id="ARBA00022737"/>
    </source>
</evidence>
<dbReference type="PANTHER" id="PTHR45787:SF1">
    <property type="entry name" value="LIM ZINC-BINDING DOMAIN-CONTAINING PROTEIN"/>
    <property type="match status" value="1"/>
</dbReference>
<keyword evidence="2" id="KW-0677">Repeat</keyword>
<feature type="domain" description="LIM zinc-binding" evidence="6">
    <location>
        <begin position="7"/>
        <end position="69"/>
    </location>
</feature>
<feature type="domain" description="LIM zinc-binding" evidence="6">
    <location>
        <begin position="118"/>
        <end position="180"/>
    </location>
</feature>
<dbReference type="PANTHER" id="PTHR45787">
    <property type="entry name" value="LD11652P"/>
    <property type="match status" value="1"/>
</dbReference>
<organism evidence="7 8">
    <name type="scientific">Porites evermanni</name>
    <dbReference type="NCBI Taxonomy" id="104178"/>
    <lineage>
        <taxon>Eukaryota</taxon>
        <taxon>Metazoa</taxon>
        <taxon>Cnidaria</taxon>
        <taxon>Anthozoa</taxon>
        <taxon>Hexacorallia</taxon>
        <taxon>Scleractinia</taxon>
        <taxon>Fungiina</taxon>
        <taxon>Poritidae</taxon>
        <taxon>Porites</taxon>
    </lineage>
</organism>
<evidence type="ECO:0000256" key="4">
    <source>
        <dbReference type="ARBA" id="ARBA00023038"/>
    </source>
</evidence>
<dbReference type="PROSITE" id="PS00478">
    <property type="entry name" value="LIM_DOMAIN_1"/>
    <property type="match status" value="2"/>
</dbReference>
<protein>
    <recommendedName>
        <fullName evidence="6">LIM zinc-binding domain-containing protein</fullName>
    </recommendedName>
</protein>